<feature type="transmembrane region" description="Helical" evidence="2">
    <location>
        <begin position="288"/>
        <end position="305"/>
    </location>
</feature>
<keyword evidence="4" id="KW-1185">Reference proteome</keyword>
<feature type="compositionally biased region" description="Polar residues" evidence="1">
    <location>
        <begin position="169"/>
        <end position="178"/>
    </location>
</feature>
<name>A0A0H2RVN7_9AGAM</name>
<dbReference type="GO" id="GO:0005741">
    <property type="term" value="C:mitochondrial outer membrane"/>
    <property type="evidence" value="ECO:0007669"/>
    <property type="project" value="InterPro"/>
</dbReference>
<feature type="region of interest" description="Disordered" evidence="1">
    <location>
        <begin position="24"/>
        <end position="66"/>
    </location>
</feature>
<dbReference type="GO" id="GO:0070096">
    <property type="term" value="P:mitochondrial outer membrane translocase complex assembly"/>
    <property type="evidence" value="ECO:0007669"/>
    <property type="project" value="TreeGrafter"/>
</dbReference>
<sequence length="311" mass="32858">MADDSVDERNALLESALSTAFSVIDAPRVTPTLASESSSTSSSSSEEPVAEASATSESSTGEEQWKKDYDSYVEGWKAESAVAREKAERTRAEWEAKRQAEGGGKGVLSEEEFPPLAGPPNPHFSRTNYPASPSPADARDSVSGEPSGHAHISQMSSFASVAAGEANSPPASQALEQSSHWEEVSSMQSSLSFPEQSKSVSPEPVPKSTQKPEETKSIERTEKAAPPAPAKTEPPPSASLSVFDSRLSTRSRTIALITSFAINLALPFVNGVMLGFGEIFARTLLARWGWNVPGGAATAVGFGAASKSKRR</sequence>
<proteinExistence type="predicted"/>
<dbReference type="InParanoid" id="A0A0H2RVN7"/>
<feature type="transmembrane region" description="Helical" evidence="2">
    <location>
        <begin position="254"/>
        <end position="276"/>
    </location>
</feature>
<feature type="compositionally biased region" description="Pro residues" evidence="1">
    <location>
        <begin position="226"/>
        <end position="237"/>
    </location>
</feature>
<dbReference type="Pfam" id="PF08219">
    <property type="entry name" value="TOM13"/>
    <property type="match status" value="1"/>
</dbReference>
<keyword evidence="2" id="KW-1133">Transmembrane helix</keyword>
<dbReference type="AlphaFoldDB" id="A0A0H2RVN7"/>
<feature type="region of interest" description="Disordered" evidence="1">
    <location>
        <begin position="80"/>
        <end position="243"/>
    </location>
</feature>
<evidence type="ECO:0000256" key="2">
    <source>
        <dbReference type="SAM" id="Phobius"/>
    </source>
</evidence>
<feature type="compositionally biased region" description="Basic and acidic residues" evidence="1">
    <location>
        <begin position="82"/>
        <end position="100"/>
    </location>
</feature>
<keyword evidence="2" id="KW-0812">Transmembrane</keyword>
<organism evidence="3 4">
    <name type="scientific">Schizopora paradoxa</name>
    <dbReference type="NCBI Taxonomy" id="27342"/>
    <lineage>
        <taxon>Eukaryota</taxon>
        <taxon>Fungi</taxon>
        <taxon>Dikarya</taxon>
        <taxon>Basidiomycota</taxon>
        <taxon>Agaricomycotina</taxon>
        <taxon>Agaricomycetes</taxon>
        <taxon>Hymenochaetales</taxon>
        <taxon>Schizoporaceae</taxon>
        <taxon>Schizopora</taxon>
    </lineage>
</organism>
<dbReference type="Proteomes" id="UP000053477">
    <property type="component" value="Unassembled WGS sequence"/>
</dbReference>
<dbReference type="PANTHER" id="PTHR28241">
    <property type="entry name" value="MITOCHONDRIAL IMPORT PROTEIN 1"/>
    <property type="match status" value="1"/>
</dbReference>
<keyword evidence="2" id="KW-0472">Membrane</keyword>
<reference evidence="3 4" key="1">
    <citation type="submission" date="2015-04" db="EMBL/GenBank/DDBJ databases">
        <title>Complete genome sequence of Schizopora paradoxa KUC8140, a cosmopolitan wood degrader in East Asia.</title>
        <authorList>
            <consortium name="DOE Joint Genome Institute"/>
            <person name="Min B."/>
            <person name="Park H."/>
            <person name="Jang Y."/>
            <person name="Kim J.-J."/>
            <person name="Kim K.H."/>
            <person name="Pangilinan J."/>
            <person name="Lipzen A."/>
            <person name="Riley R."/>
            <person name="Grigoriev I.V."/>
            <person name="Spatafora J.W."/>
            <person name="Choi I.-G."/>
        </authorList>
    </citation>
    <scope>NUCLEOTIDE SEQUENCE [LARGE SCALE GENOMIC DNA]</scope>
    <source>
        <strain evidence="3 4">KUC8140</strain>
    </source>
</reference>
<dbReference type="GO" id="GO:0045040">
    <property type="term" value="P:protein insertion into mitochondrial outer membrane"/>
    <property type="evidence" value="ECO:0007669"/>
    <property type="project" value="TreeGrafter"/>
</dbReference>
<evidence type="ECO:0000256" key="1">
    <source>
        <dbReference type="SAM" id="MobiDB-lite"/>
    </source>
</evidence>
<dbReference type="OrthoDB" id="5529571at2759"/>
<dbReference type="PANTHER" id="PTHR28241:SF1">
    <property type="entry name" value="MITOCHONDRIAL IMPORT PROTEIN 1"/>
    <property type="match status" value="1"/>
</dbReference>
<dbReference type="STRING" id="27342.A0A0H2RVN7"/>
<evidence type="ECO:0008006" key="5">
    <source>
        <dbReference type="Google" id="ProtNLM"/>
    </source>
</evidence>
<dbReference type="InterPro" id="IPR013262">
    <property type="entry name" value="OMP_MIM1/TOM13_mt"/>
</dbReference>
<feature type="compositionally biased region" description="Basic and acidic residues" evidence="1">
    <location>
        <begin position="210"/>
        <end position="223"/>
    </location>
</feature>
<accession>A0A0H2RVN7</accession>
<evidence type="ECO:0000313" key="4">
    <source>
        <dbReference type="Proteomes" id="UP000053477"/>
    </source>
</evidence>
<protein>
    <recommendedName>
        <fullName evidence="5">TOM13-domain-containing protein</fullName>
    </recommendedName>
</protein>
<evidence type="ECO:0000313" key="3">
    <source>
        <dbReference type="EMBL" id="KLO13468.1"/>
    </source>
</evidence>
<gene>
    <name evidence="3" type="ORF">SCHPADRAFT_940383</name>
</gene>
<feature type="compositionally biased region" description="Low complexity" evidence="1">
    <location>
        <begin position="34"/>
        <end position="62"/>
    </location>
</feature>
<dbReference type="EMBL" id="KQ085959">
    <property type="protein sequence ID" value="KLO13468.1"/>
    <property type="molecule type" value="Genomic_DNA"/>
</dbReference>
<feature type="compositionally biased region" description="Low complexity" evidence="1">
    <location>
        <begin position="194"/>
        <end position="208"/>
    </location>
</feature>